<gene>
    <name evidence="1" type="ORF">UCMB321_5758</name>
</gene>
<name>A0A0C2EPA2_9PSED</name>
<reference evidence="1 2" key="1">
    <citation type="submission" date="2015-01" db="EMBL/GenBank/DDBJ databases">
        <title>Complete genome of Pseudomonas batumici UCM B-321 producer of the batumin antibiotic with strong antistaphilococcal and potential anticancer activity.</title>
        <authorList>
            <person name="Klochko V.V."/>
            <person name="Zelena L.B."/>
            <person name="Elena K.A."/>
            <person name="Reva O.N."/>
        </authorList>
    </citation>
    <scope>NUCLEOTIDE SEQUENCE [LARGE SCALE GENOMIC DNA]</scope>
    <source>
        <strain evidence="1 2">UCM B-321</strain>
    </source>
</reference>
<dbReference type="AlphaFoldDB" id="A0A0C2EPA2"/>
<keyword evidence="2" id="KW-1185">Reference proteome</keyword>
<dbReference type="RefSeq" id="WP_040072086.1">
    <property type="nucleotide sequence ID" value="NZ_JXDG01000125.1"/>
</dbReference>
<proteinExistence type="predicted"/>
<comment type="caution">
    <text evidence="1">The sequence shown here is derived from an EMBL/GenBank/DDBJ whole genome shotgun (WGS) entry which is preliminary data.</text>
</comment>
<evidence type="ECO:0000313" key="2">
    <source>
        <dbReference type="Proteomes" id="UP000031535"/>
    </source>
</evidence>
<organism evidence="1 2">
    <name type="scientific">Pseudomonas batumici</name>
    <dbReference type="NCBI Taxonomy" id="226910"/>
    <lineage>
        <taxon>Bacteria</taxon>
        <taxon>Pseudomonadati</taxon>
        <taxon>Pseudomonadota</taxon>
        <taxon>Gammaproteobacteria</taxon>
        <taxon>Pseudomonadales</taxon>
        <taxon>Pseudomonadaceae</taxon>
        <taxon>Pseudomonas</taxon>
    </lineage>
</organism>
<sequence>MSDRKVIKITGHGVAADSKLDKVELILTDTSLRYYDLTTRLDPQVTPVNKQSFKVEDRDRAKLEVSLEGNFFVSEVKNDELILRKNIESNLKLILQNQTITLNPDLYYGNRLYNVLEMDLPELLVPGNNQPVMLGSAASRPYDSTALVFNAEREAELDRYPGDTLVNYEIKLTRYDGQPTNPTTGYLRFEEIKKAKARGFVLLPSVPTSAFHLSSLQFSYRIATRGGARIDTLEDEKKDFLQVRVSASSHQLIDMRAINKAHTLDFLEMKCLLNGPGLFKYLNIDFPRFRVFYDSGSEVAYNSVHRLELLTAVKKIEHGLLIDMASLASVNYLDQESFLRLQGLAYFEQAPPEVVNFSYEVLDTGYQPLSEATYVGRCHFRKVVEEAASTRLFNLDTRGDPYFFEMDIKDPLKENTSACYYRIHLTSPFPLLAMDQVFFSGIDFYFNRKLTFAAIAQGVGLPYEGLDIAPAVQESKLEAFLEQHTLAYTAIPFSFERMAKDVFMSAGFPEAVAKNISVHGYSKTGRKLFSTPWLKKASIEEAPAWWQSVEILVLCIWMGKEALSATPSPYSYRAEREFDGGTYDAPYFLRVEGKFNPYSYIPCLKGNHEYELDPLFSNILYVGQGRSRVQGRGSPNTIYLMWDSHTTFDFAAEEDFQKALAPSRLKLMGVELENIVIQVPGPEDERWGSIVLEWALLVDPEKELAATEDSAVLVRLAGSQASLKDGSLTLVNFLKEPIGEFLEIEIRGRLYTLEVSPNDGKIYWRRQVDLSRETLGEKTVLRQRSGKTEYVLRNSILGKPNTPLYPSEDGRDILIARGDVAYLHGGRHETQLVGNLPENFFYLNQGGTDSVIANGYRNTIEISGVLGGDKVLFLSTKKEATNFISAPAVSFRTAQIKEDDLFFFLETENHLLTICLKGVMAWQGSAQNRLSLLLEEGVFSADQLIGFLRRSELSHREEAYGFQSALPEPAVQQGFTQLADRVAEDEHSKTYLKDQINQYDVVEKE</sequence>
<dbReference type="PATRIC" id="fig|226910.6.peg.5744"/>
<dbReference type="EMBL" id="JXDG01000125">
    <property type="protein sequence ID" value="KIH80488.1"/>
    <property type="molecule type" value="Genomic_DNA"/>
</dbReference>
<dbReference type="OrthoDB" id="6724485at2"/>
<evidence type="ECO:0000313" key="1">
    <source>
        <dbReference type="EMBL" id="KIH80488.1"/>
    </source>
</evidence>
<protein>
    <submittedName>
        <fullName evidence="1">Uncharacterized protein</fullName>
    </submittedName>
</protein>
<dbReference type="Proteomes" id="UP000031535">
    <property type="component" value="Unassembled WGS sequence"/>
</dbReference>
<accession>A0A0C2EPA2</accession>
<dbReference type="STRING" id="226910.UCMB321_5758"/>